<dbReference type="RefSeq" id="WP_220228760.1">
    <property type="nucleotide sequence ID" value="NZ_JAICBX010000002.1"/>
</dbReference>
<evidence type="ECO:0000256" key="6">
    <source>
        <dbReference type="ARBA" id="ARBA00022989"/>
    </source>
</evidence>
<dbReference type="SUPFAM" id="SSF161098">
    <property type="entry name" value="MetI-like"/>
    <property type="match status" value="1"/>
</dbReference>
<protein>
    <submittedName>
        <fullName evidence="11">ABC transporter permease</fullName>
    </submittedName>
</protein>
<comment type="subcellular location">
    <subcellularLocation>
        <location evidence="1 8">Cell membrane</location>
        <topology evidence="1 8">Multi-pass membrane protein</topology>
    </subcellularLocation>
</comment>
<feature type="transmembrane region" description="Helical" evidence="8">
    <location>
        <begin position="237"/>
        <end position="257"/>
    </location>
</feature>
<dbReference type="Pfam" id="PF00528">
    <property type="entry name" value="BPD_transp_1"/>
    <property type="match status" value="1"/>
</dbReference>
<dbReference type="InterPro" id="IPR000515">
    <property type="entry name" value="MetI-like"/>
</dbReference>
<dbReference type="InterPro" id="IPR035906">
    <property type="entry name" value="MetI-like_sf"/>
</dbReference>
<keyword evidence="3 8" id="KW-0813">Transport</keyword>
<sequence length="310" mass="34658">MSTIVTDPLPDETGKPAGQAAETAPDWASSSRRMPNAPWSLLPALFVQTMLFVAPLGIMFVYSFWTSRNYEIIPEWTLANYRAFFDSWSYQSVLLRTLWTSAIITLTTLVVAYPLTYYIVRYTHRWQKILIGAVILSFWTSGLLRAYAWMAILGNGGVINKGLRLLGVIDEPLPFLVYSQFANILVMTYFCLPFAVIALYTSLEKMDWRLVQAAEDLGASPPRAFLHVTLPQTMPGIISATVLTFIPAIGMFFVPILMGDPKRMMIAPLISNQMEAFQLGLGAALSFIIALIVMGVIAVAWHYVEPRVDD</sequence>
<organism evidence="11 12">
    <name type="scientific">Flavimaribacter sediminis</name>
    <dbReference type="NCBI Taxonomy" id="2865987"/>
    <lineage>
        <taxon>Bacteria</taxon>
        <taxon>Pseudomonadati</taxon>
        <taxon>Pseudomonadota</taxon>
        <taxon>Alphaproteobacteria</taxon>
        <taxon>Hyphomicrobiales</taxon>
        <taxon>Rhizobiaceae</taxon>
        <taxon>Flavimaribacter</taxon>
    </lineage>
</organism>
<keyword evidence="5 8" id="KW-0812">Transmembrane</keyword>
<feature type="transmembrane region" description="Helical" evidence="8">
    <location>
        <begin position="173"/>
        <end position="200"/>
    </location>
</feature>
<dbReference type="EMBL" id="JAICBX010000002">
    <property type="protein sequence ID" value="MBW8638107.1"/>
    <property type="molecule type" value="Genomic_DNA"/>
</dbReference>
<keyword evidence="6 8" id="KW-1133">Transmembrane helix</keyword>
<comment type="caution">
    <text evidence="11">The sequence shown here is derived from an EMBL/GenBank/DDBJ whole genome shotgun (WGS) entry which is preliminary data.</text>
</comment>
<evidence type="ECO:0000256" key="1">
    <source>
        <dbReference type="ARBA" id="ARBA00004651"/>
    </source>
</evidence>
<dbReference type="Gene3D" id="1.10.3720.10">
    <property type="entry name" value="MetI-like"/>
    <property type="match status" value="1"/>
</dbReference>
<dbReference type="AlphaFoldDB" id="A0AAE3D1P1"/>
<evidence type="ECO:0000313" key="11">
    <source>
        <dbReference type="EMBL" id="MBW8638107.1"/>
    </source>
</evidence>
<feature type="transmembrane region" description="Helical" evidence="8">
    <location>
        <begin position="41"/>
        <end position="65"/>
    </location>
</feature>
<reference evidence="11" key="1">
    <citation type="submission" date="2021-08" db="EMBL/GenBank/DDBJ databases">
        <title>Hoeflea bacterium WL0058 sp. nov., isolated from the sediment.</title>
        <authorList>
            <person name="Wang L."/>
            <person name="Zhang D."/>
        </authorList>
    </citation>
    <scope>NUCLEOTIDE SEQUENCE</scope>
    <source>
        <strain evidence="11">WL0058</strain>
    </source>
</reference>
<proteinExistence type="inferred from homology"/>
<keyword evidence="12" id="KW-1185">Reference proteome</keyword>
<evidence type="ECO:0000256" key="5">
    <source>
        <dbReference type="ARBA" id="ARBA00022692"/>
    </source>
</evidence>
<dbReference type="GO" id="GO:0055085">
    <property type="term" value="P:transmembrane transport"/>
    <property type="evidence" value="ECO:0007669"/>
    <property type="project" value="InterPro"/>
</dbReference>
<keyword evidence="4" id="KW-1003">Cell membrane</keyword>
<comment type="similarity">
    <text evidence="2">Belongs to the binding-protein-dependent transport system permease family. CysTW subfamily.</text>
</comment>
<evidence type="ECO:0000256" key="8">
    <source>
        <dbReference type="RuleBase" id="RU363032"/>
    </source>
</evidence>
<dbReference type="GO" id="GO:0005886">
    <property type="term" value="C:plasma membrane"/>
    <property type="evidence" value="ECO:0007669"/>
    <property type="project" value="UniProtKB-SubCell"/>
</dbReference>
<evidence type="ECO:0000259" key="10">
    <source>
        <dbReference type="PROSITE" id="PS50928"/>
    </source>
</evidence>
<feature type="region of interest" description="Disordered" evidence="9">
    <location>
        <begin position="1"/>
        <end position="31"/>
    </location>
</feature>
<evidence type="ECO:0000256" key="4">
    <source>
        <dbReference type="ARBA" id="ARBA00022475"/>
    </source>
</evidence>
<evidence type="ECO:0000256" key="9">
    <source>
        <dbReference type="SAM" id="MobiDB-lite"/>
    </source>
</evidence>
<dbReference type="CDD" id="cd06261">
    <property type="entry name" value="TM_PBP2"/>
    <property type="match status" value="1"/>
</dbReference>
<feature type="transmembrane region" description="Helical" evidence="8">
    <location>
        <begin position="129"/>
        <end position="153"/>
    </location>
</feature>
<dbReference type="Proteomes" id="UP001196509">
    <property type="component" value="Unassembled WGS sequence"/>
</dbReference>
<dbReference type="PROSITE" id="PS50928">
    <property type="entry name" value="ABC_TM1"/>
    <property type="match status" value="1"/>
</dbReference>
<evidence type="ECO:0000256" key="7">
    <source>
        <dbReference type="ARBA" id="ARBA00023136"/>
    </source>
</evidence>
<name>A0AAE3D1P1_9HYPH</name>
<evidence type="ECO:0000256" key="2">
    <source>
        <dbReference type="ARBA" id="ARBA00007069"/>
    </source>
</evidence>
<feature type="domain" description="ABC transmembrane type-1" evidence="10">
    <location>
        <begin position="94"/>
        <end position="300"/>
    </location>
</feature>
<evidence type="ECO:0000256" key="3">
    <source>
        <dbReference type="ARBA" id="ARBA00022448"/>
    </source>
</evidence>
<gene>
    <name evidence="11" type="ORF">K1W69_13000</name>
</gene>
<dbReference type="PANTHER" id="PTHR42929:SF1">
    <property type="entry name" value="INNER MEMBRANE ABC TRANSPORTER PERMEASE PROTEIN YDCU-RELATED"/>
    <property type="match status" value="1"/>
</dbReference>
<accession>A0AAE3D1P1</accession>
<evidence type="ECO:0000313" key="12">
    <source>
        <dbReference type="Proteomes" id="UP001196509"/>
    </source>
</evidence>
<feature type="transmembrane region" description="Helical" evidence="8">
    <location>
        <begin position="277"/>
        <end position="304"/>
    </location>
</feature>
<dbReference type="PANTHER" id="PTHR42929">
    <property type="entry name" value="INNER MEMBRANE ABC TRANSPORTER PERMEASE PROTEIN YDCU-RELATED-RELATED"/>
    <property type="match status" value="1"/>
</dbReference>
<keyword evidence="7 8" id="KW-0472">Membrane</keyword>
<feature type="transmembrane region" description="Helical" evidence="8">
    <location>
        <begin position="98"/>
        <end position="120"/>
    </location>
</feature>